<feature type="region of interest" description="Disordered" evidence="1">
    <location>
        <begin position="167"/>
        <end position="196"/>
    </location>
</feature>
<dbReference type="RefSeq" id="XP_060322744.1">
    <property type="nucleotide sequence ID" value="XM_060470456.1"/>
</dbReference>
<name>A0AA39JC11_ARMTA</name>
<organism evidence="2 3">
    <name type="scientific">Armillaria tabescens</name>
    <name type="common">Ringless honey mushroom</name>
    <name type="synonym">Agaricus tabescens</name>
    <dbReference type="NCBI Taxonomy" id="1929756"/>
    <lineage>
        <taxon>Eukaryota</taxon>
        <taxon>Fungi</taxon>
        <taxon>Dikarya</taxon>
        <taxon>Basidiomycota</taxon>
        <taxon>Agaricomycotina</taxon>
        <taxon>Agaricomycetes</taxon>
        <taxon>Agaricomycetidae</taxon>
        <taxon>Agaricales</taxon>
        <taxon>Marasmiineae</taxon>
        <taxon>Physalacriaceae</taxon>
        <taxon>Desarmillaria</taxon>
    </lineage>
</organism>
<dbReference type="AlphaFoldDB" id="A0AA39JC11"/>
<sequence>MTDQCALDANGNLKSPSKIKFYHDADDDMPMVGPEAAPKPQISVLRALTVRLRTSRRPSLYCGDTAVYRIRKQLGFETRNSNNIPGADAAKDVVRITVKVTKDVRAAKAKIPGSEEVEEELNGISTEALCWSRGDSESSNSLHIGITFSSECTENVEWTLKSSIGESNPMKLQYHPSPSWKRKIPGNSSKESEEAKAELNAHRIYFHIG</sequence>
<evidence type="ECO:0000256" key="1">
    <source>
        <dbReference type="SAM" id="MobiDB-lite"/>
    </source>
</evidence>
<proteinExistence type="predicted"/>
<dbReference type="GeneID" id="85354004"/>
<accession>A0AA39JC11</accession>
<reference evidence="2" key="1">
    <citation type="submission" date="2023-06" db="EMBL/GenBank/DDBJ databases">
        <authorList>
            <consortium name="Lawrence Berkeley National Laboratory"/>
            <person name="Ahrendt S."/>
            <person name="Sahu N."/>
            <person name="Indic B."/>
            <person name="Wong-Bajracharya J."/>
            <person name="Merenyi Z."/>
            <person name="Ke H.-M."/>
            <person name="Monk M."/>
            <person name="Kocsube S."/>
            <person name="Drula E."/>
            <person name="Lipzen A."/>
            <person name="Balint B."/>
            <person name="Henrissat B."/>
            <person name="Andreopoulos B."/>
            <person name="Martin F.M."/>
            <person name="Harder C.B."/>
            <person name="Rigling D."/>
            <person name="Ford K.L."/>
            <person name="Foster G.D."/>
            <person name="Pangilinan J."/>
            <person name="Papanicolaou A."/>
            <person name="Barry K."/>
            <person name="LaButti K."/>
            <person name="Viragh M."/>
            <person name="Koriabine M."/>
            <person name="Yan M."/>
            <person name="Riley R."/>
            <person name="Champramary S."/>
            <person name="Plett K.L."/>
            <person name="Tsai I.J."/>
            <person name="Slot J."/>
            <person name="Sipos G."/>
            <person name="Plett J."/>
            <person name="Nagy L.G."/>
            <person name="Grigoriev I.V."/>
        </authorList>
    </citation>
    <scope>NUCLEOTIDE SEQUENCE</scope>
    <source>
        <strain evidence="2">CCBAS 213</strain>
    </source>
</reference>
<dbReference type="EMBL" id="JAUEPS010000103">
    <property type="protein sequence ID" value="KAK0437923.1"/>
    <property type="molecule type" value="Genomic_DNA"/>
</dbReference>
<evidence type="ECO:0000313" key="3">
    <source>
        <dbReference type="Proteomes" id="UP001175211"/>
    </source>
</evidence>
<protein>
    <submittedName>
        <fullName evidence="2">Uncharacterized protein</fullName>
    </submittedName>
</protein>
<evidence type="ECO:0000313" key="2">
    <source>
        <dbReference type="EMBL" id="KAK0437923.1"/>
    </source>
</evidence>
<gene>
    <name evidence="2" type="ORF">EV420DRAFT_1486884</name>
</gene>
<keyword evidence="3" id="KW-1185">Reference proteome</keyword>
<dbReference type="Proteomes" id="UP001175211">
    <property type="component" value="Unassembled WGS sequence"/>
</dbReference>
<comment type="caution">
    <text evidence="2">The sequence shown here is derived from an EMBL/GenBank/DDBJ whole genome shotgun (WGS) entry which is preliminary data.</text>
</comment>